<sequence>MARLTKESNMRAVRFHCAHDVRVENVPDPTGMGANQMIVKPLWCGICGTDLHEYQAGPIVVPTEPHALTGAKAPQVLGHEFSAEVVEVGKDVKNVQRGDRISVMPLASCGQCYYCARGMRHLCSKMGCVGLSWDGGGMAEYTLLNDYHANRLPDTVSDQQGALIEPAAVALYAVDRGGVTVGSTVLITGAGPIGVLAALACHAAGATKIFVSEPNAARADKMAGFGVTTAIFDPSDGELPQKIRDLTEGVGVDVAIECAGNQHALNACVDAVRSAGAVVQAGLHVGTASVDPMKWSLKDIRIEGTWCYPVTIWPRIIGMIANGKFPVEKLIHDLIDADEVVEKGFDVLSDKGSDKMKILINPQTR</sequence>
<name>A0ABD5CPG3_9BURK</name>
<comment type="caution">
    <text evidence="8">The sequence shown here is derived from an EMBL/GenBank/DDBJ whole genome shotgun (WGS) entry which is preliminary data.</text>
</comment>
<evidence type="ECO:0000256" key="1">
    <source>
        <dbReference type="ARBA" id="ARBA00001947"/>
    </source>
</evidence>
<comment type="similarity">
    <text evidence="2">Belongs to the zinc-containing alcohol dehydrogenase family.</text>
</comment>
<dbReference type="Proteomes" id="UP001245184">
    <property type="component" value="Unassembled WGS sequence"/>
</dbReference>
<dbReference type="EMBL" id="JAVIZN010000002">
    <property type="protein sequence ID" value="MDR6207069.1"/>
    <property type="molecule type" value="Genomic_DNA"/>
</dbReference>
<evidence type="ECO:0000256" key="3">
    <source>
        <dbReference type="ARBA" id="ARBA00022723"/>
    </source>
</evidence>
<dbReference type="SUPFAM" id="SSF50129">
    <property type="entry name" value="GroES-like"/>
    <property type="match status" value="1"/>
</dbReference>
<dbReference type="Gene3D" id="3.40.50.720">
    <property type="entry name" value="NAD(P)-binding Rossmann-like Domain"/>
    <property type="match status" value="1"/>
</dbReference>
<dbReference type="InterPro" id="IPR036291">
    <property type="entry name" value="NAD(P)-bd_dom_sf"/>
</dbReference>
<dbReference type="EC" id="1.1.1.-" evidence="8"/>
<gene>
    <name evidence="8" type="ORF">QF025_005789</name>
</gene>
<dbReference type="Gene3D" id="3.90.180.10">
    <property type="entry name" value="Medium-chain alcohol dehydrogenases, catalytic domain"/>
    <property type="match status" value="1"/>
</dbReference>
<reference evidence="8 9" key="1">
    <citation type="submission" date="2023-08" db="EMBL/GenBank/DDBJ databases">
        <title>Genome sequencing of plant associated microbes to promote plant fitness in Sorghum bicolor and Oryza sativa.</title>
        <authorList>
            <person name="Coleman-Derr D."/>
        </authorList>
    </citation>
    <scope>NUCLEOTIDE SEQUENCE [LARGE SCALE GENOMIC DNA]</scope>
    <source>
        <strain evidence="8 9">SLBN-33</strain>
    </source>
</reference>
<dbReference type="PANTHER" id="PTHR43161">
    <property type="entry name" value="SORBITOL DEHYDROGENASE"/>
    <property type="match status" value="1"/>
</dbReference>
<dbReference type="GO" id="GO:0052587">
    <property type="term" value="F:diacetyl reductase ((R)-acetoin forming) (NAD+) activity"/>
    <property type="evidence" value="ECO:0007669"/>
    <property type="project" value="UniProtKB-EC"/>
</dbReference>
<dbReference type="Pfam" id="PF00107">
    <property type="entry name" value="ADH_zinc_N"/>
    <property type="match status" value="1"/>
</dbReference>
<keyword evidence="5 8" id="KW-0560">Oxidoreductase</keyword>
<dbReference type="PANTHER" id="PTHR43161:SF23">
    <property type="entry name" value="(R,R)-BUTANEDIOL DEHYDROGENASE-RELATED"/>
    <property type="match status" value="1"/>
</dbReference>
<accession>A0ABD5CPG3</accession>
<dbReference type="AlphaFoldDB" id="A0ABD5CPG3"/>
<dbReference type="GO" id="GO:0046872">
    <property type="term" value="F:metal ion binding"/>
    <property type="evidence" value="ECO:0007669"/>
    <property type="project" value="UniProtKB-KW"/>
</dbReference>
<keyword evidence="3" id="KW-0479">Metal-binding</keyword>
<dbReference type="EC" id="1.1.1.303" evidence="8"/>
<organism evidence="8 9">
    <name type="scientific">Paraburkholderia graminis</name>
    <dbReference type="NCBI Taxonomy" id="60548"/>
    <lineage>
        <taxon>Bacteria</taxon>
        <taxon>Pseudomonadati</taxon>
        <taxon>Pseudomonadota</taxon>
        <taxon>Betaproteobacteria</taxon>
        <taxon>Burkholderiales</taxon>
        <taxon>Burkholderiaceae</taxon>
        <taxon>Paraburkholderia</taxon>
    </lineage>
</organism>
<dbReference type="CDD" id="cd08233">
    <property type="entry name" value="butanediol_DH_like"/>
    <property type="match status" value="1"/>
</dbReference>
<evidence type="ECO:0000259" key="7">
    <source>
        <dbReference type="Pfam" id="PF08240"/>
    </source>
</evidence>
<dbReference type="SUPFAM" id="SSF51735">
    <property type="entry name" value="NAD(P)-binding Rossmann-fold domains"/>
    <property type="match status" value="1"/>
</dbReference>
<dbReference type="Pfam" id="PF08240">
    <property type="entry name" value="ADH_N"/>
    <property type="match status" value="1"/>
</dbReference>
<evidence type="ECO:0000313" key="9">
    <source>
        <dbReference type="Proteomes" id="UP001245184"/>
    </source>
</evidence>
<feature type="domain" description="Alcohol dehydrogenase-like C-terminal" evidence="6">
    <location>
        <begin position="192"/>
        <end position="320"/>
    </location>
</feature>
<dbReference type="InterPro" id="IPR013154">
    <property type="entry name" value="ADH-like_N"/>
</dbReference>
<dbReference type="EC" id="1.1.1.4" evidence="8"/>
<dbReference type="InterPro" id="IPR011032">
    <property type="entry name" value="GroES-like_sf"/>
</dbReference>
<protein>
    <submittedName>
        <fullName evidence="8">(R,R)-butanediol dehydrogenase/meso-butanediol dehydrogenase/diacetyl reductase</fullName>
        <ecNumber evidence="8">1.1.1.-</ecNumber>
        <ecNumber evidence="8">1.1.1.303</ecNumber>
        <ecNumber evidence="8">1.1.1.4</ecNumber>
    </submittedName>
</protein>
<keyword evidence="4" id="KW-0862">Zinc</keyword>
<evidence type="ECO:0000256" key="5">
    <source>
        <dbReference type="ARBA" id="ARBA00023002"/>
    </source>
</evidence>
<dbReference type="GO" id="GO:0000721">
    <property type="term" value="F:(R,R)-butanediol dehydrogenase activity"/>
    <property type="evidence" value="ECO:0007669"/>
    <property type="project" value="UniProtKB-EC"/>
</dbReference>
<evidence type="ECO:0000256" key="2">
    <source>
        <dbReference type="ARBA" id="ARBA00008072"/>
    </source>
</evidence>
<evidence type="ECO:0000256" key="4">
    <source>
        <dbReference type="ARBA" id="ARBA00022833"/>
    </source>
</evidence>
<feature type="domain" description="Alcohol dehydrogenase-like N-terminal" evidence="7">
    <location>
        <begin position="33"/>
        <end position="154"/>
    </location>
</feature>
<evidence type="ECO:0000259" key="6">
    <source>
        <dbReference type="Pfam" id="PF00107"/>
    </source>
</evidence>
<proteinExistence type="inferred from homology"/>
<comment type="cofactor">
    <cofactor evidence="1">
        <name>Zn(2+)</name>
        <dbReference type="ChEBI" id="CHEBI:29105"/>
    </cofactor>
</comment>
<dbReference type="InterPro" id="IPR013149">
    <property type="entry name" value="ADH-like_C"/>
</dbReference>
<evidence type="ECO:0000313" key="8">
    <source>
        <dbReference type="EMBL" id="MDR6207069.1"/>
    </source>
</evidence>